<dbReference type="RefSeq" id="WP_227897292.1">
    <property type="nucleotide sequence ID" value="NZ_CP099467.1"/>
</dbReference>
<comment type="caution">
    <text evidence="1">The sequence shown here is derived from an EMBL/GenBank/DDBJ whole genome shotgun (WGS) entry which is preliminary data.</text>
</comment>
<organism evidence="1 2">
    <name type="scientific">Arthrobacter caoxuetaonis</name>
    <dbReference type="NCBI Taxonomy" id="2886935"/>
    <lineage>
        <taxon>Bacteria</taxon>
        <taxon>Bacillati</taxon>
        <taxon>Actinomycetota</taxon>
        <taxon>Actinomycetes</taxon>
        <taxon>Micrococcales</taxon>
        <taxon>Micrococcaceae</taxon>
        <taxon>Arthrobacter</taxon>
    </lineage>
</organism>
<sequence length="76" mass="8613">MTAEVRKRPGRKSKGDRKFFGFRIATERADIVNDIAAAEGYKYVSDWVASVIEDRIENTDLSAINRQEELPIGRIA</sequence>
<accession>A0A9X1SD37</accession>
<keyword evidence="2" id="KW-1185">Reference proteome</keyword>
<reference evidence="1" key="1">
    <citation type="submission" date="2021-10" db="EMBL/GenBank/DDBJ databases">
        <title>Novel species in genus Arthrobacter.</title>
        <authorList>
            <person name="Liu Y."/>
        </authorList>
    </citation>
    <scope>NUCLEOTIDE SEQUENCE</scope>
    <source>
        <strain evidence="1">Zg-Y453</strain>
    </source>
</reference>
<evidence type="ECO:0000313" key="1">
    <source>
        <dbReference type="EMBL" id="MCC3299305.1"/>
    </source>
</evidence>
<dbReference type="EMBL" id="JAJFZV010000018">
    <property type="protein sequence ID" value="MCC3299305.1"/>
    <property type="molecule type" value="Genomic_DNA"/>
</dbReference>
<proteinExistence type="predicted"/>
<protein>
    <submittedName>
        <fullName evidence="1">Uncharacterized protein</fullName>
    </submittedName>
</protein>
<dbReference type="AlphaFoldDB" id="A0A9X1SD37"/>
<dbReference type="Proteomes" id="UP001139158">
    <property type="component" value="Unassembled WGS sequence"/>
</dbReference>
<gene>
    <name evidence="1" type="ORF">LJ757_16055</name>
</gene>
<evidence type="ECO:0000313" key="2">
    <source>
        <dbReference type="Proteomes" id="UP001139158"/>
    </source>
</evidence>
<name>A0A9X1SD37_9MICC</name>